<proteinExistence type="predicted"/>
<sequence length="76" mass="8949">MSLKPKKGIHIQSITADDFKGIAQFFPDIPFQLCQFHQQQTIRRYLTRKPKSDTARTLKKLADSILHWKKRSLKHS</sequence>
<evidence type="ECO:0000313" key="2">
    <source>
        <dbReference type="Proteomes" id="UP000193118"/>
    </source>
</evidence>
<dbReference type="Proteomes" id="UP000193118">
    <property type="component" value="Unassembled WGS sequence"/>
</dbReference>
<comment type="caution">
    <text evidence="1">The sequence shown here is derived from an EMBL/GenBank/DDBJ whole genome shotgun (WGS) entry which is preliminary data.</text>
</comment>
<dbReference type="STRING" id="194197.BWD09_11050"/>
<gene>
    <name evidence="1" type="ORF">BWD09_11050</name>
</gene>
<name>A0A1X3D2T4_9NEIS</name>
<organism evidence="1 2">
    <name type="scientific">Neisseria dentiae</name>
    <dbReference type="NCBI Taxonomy" id="194197"/>
    <lineage>
        <taxon>Bacteria</taxon>
        <taxon>Pseudomonadati</taxon>
        <taxon>Pseudomonadota</taxon>
        <taxon>Betaproteobacteria</taxon>
        <taxon>Neisseriales</taxon>
        <taxon>Neisseriaceae</taxon>
        <taxon>Neisseria</taxon>
    </lineage>
</organism>
<evidence type="ECO:0008006" key="3">
    <source>
        <dbReference type="Google" id="ProtNLM"/>
    </source>
</evidence>
<dbReference type="EMBL" id="MTBO01000040">
    <property type="protein sequence ID" value="OSI14220.1"/>
    <property type="molecule type" value="Genomic_DNA"/>
</dbReference>
<dbReference type="GeneID" id="94581463"/>
<dbReference type="OrthoDB" id="8611443at2"/>
<accession>A0A1X3D2T4</accession>
<protein>
    <recommendedName>
        <fullName evidence="3">Transposase</fullName>
    </recommendedName>
</protein>
<dbReference type="AlphaFoldDB" id="A0A1X3D2T4"/>
<keyword evidence="2" id="KW-1185">Reference proteome</keyword>
<evidence type="ECO:0000313" key="1">
    <source>
        <dbReference type="EMBL" id="OSI14220.1"/>
    </source>
</evidence>
<dbReference type="RefSeq" id="WP_085366868.1">
    <property type="nucleotide sequence ID" value="NZ_CP059570.1"/>
</dbReference>
<reference evidence="2" key="1">
    <citation type="submission" date="2017-01" db="EMBL/GenBank/DDBJ databases">
        <authorList>
            <person name="Wolfgang W.J."/>
            <person name="Cole J."/>
            <person name="Wroblewski D."/>
            <person name="Mcginnis J."/>
            <person name="Musser K.A."/>
        </authorList>
    </citation>
    <scope>NUCLEOTIDE SEQUENCE [LARGE SCALE GENOMIC DNA]</scope>
    <source>
        <strain evidence="2">DSM 19151</strain>
    </source>
</reference>